<evidence type="ECO:0000313" key="2">
    <source>
        <dbReference type="Proteomes" id="UP000242770"/>
    </source>
</evidence>
<evidence type="ECO:0000313" key="1">
    <source>
        <dbReference type="EMBL" id="CDS00792.1"/>
    </source>
</evidence>
<dbReference type="EMBL" id="CCFA01003015">
    <property type="protein sequence ID" value="CDS00792.1"/>
    <property type="molecule type" value="Genomic_DNA"/>
</dbReference>
<sequence length="50" mass="5354">MEPGLSGDTVARSPDTRVVASARVTNNGLDDAQRMRKEHKGDVEGVFALV</sequence>
<dbReference type="AlphaFoldDB" id="A0A0F7S1E9"/>
<dbReference type="Proteomes" id="UP000242770">
    <property type="component" value="Unassembled WGS sequence"/>
</dbReference>
<name>A0A0F7S1E9_9BASI</name>
<accession>A0A0F7S1E9</accession>
<keyword evidence="2" id="KW-1185">Reference proteome</keyword>
<protein>
    <submittedName>
        <fullName evidence="1">Uncharacterized protein</fullName>
    </submittedName>
</protein>
<reference evidence="2" key="1">
    <citation type="submission" date="2014-06" db="EMBL/GenBank/DDBJ databases">
        <authorList>
            <person name="Berkman P.J."/>
        </authorList>
    </citation>
    <scope>NUCLEOTIDE SEQUENCE [LARGE SCALE GENOMIC DNA]</scope>
</reference>
<organism evidence="1 2">
    <name type="scientific">Sporisorium scitamineum</name>
    <dbReference type="NCBI Taxonomy" id="49012"/>
    <lineage>
        <taxon>Eukaryota</taxon>
        <taxon>Fungi</taxon>
        <taxon>Dikarya</taxon>
        <taxon>Basidiomycota</taxon>
        <taxon>Ustilaginomycotina</taxon>
        <taxon>Ustilaginomycetes</taxon>
        <taxon>Ustilaginales</taxon>
        <taxon>Ustilaginaceae</taxon>
        <taxon>Sporisorium</taxon>
    </lineage>
</organism>
<gene>
    <name evidence="1" type="primary">SSCI50960.1</name>
</gene>
<proteinExistence type="predicted"/>